<name>A0A699UNG6_TANCI</name>
<reference evidence="1" key="1">
    <citation type="journal article" date="2019" name="Sci. Rep.">
        <title>Draft genome of Tanacetum cinerariifolium, the natural source of mosquito coil.</title>
        <authorList>
            <person name="Yamashiro T."/>
            <person name="Shiraishi A."/>
            <person name="Satake H."/>
            <person name="Nakayama K."/>
        </authorList>
    </citation>
    <scope>NUCLEOTIDE SEQUENCE</scope>
</reference>
<organism evidence="1">
    <name type="scientific">Tanacetum cinerariifolium</name>
    <name type="common">Dalmatian daisy</name>
    <name type="synonym">Chrysanthemum cinerariifolium</name>
    <dbReference type="NCBI Taxonomy" id="118510"/>
    <lineage>
        <taxon>Eukaryota</taxon>
        <taxon>Viridiplantae</taxon>
        <taxon>Streptophyta</taxon>
        <taxon>Embryophyta</taxon>
        <taxon>Tracheophyta</taxon>
        <taxon>Spermatophyta</taxon>
        <taxon>Magnoliopsida</taxon>
        <taxon>eudicotyledons</taxon>
        <taxon>Gunneridae</taxon>
        <taxon>Pentapetalae</taxon>
        <taxon>asterids</taxon>
        <taxon>campanulids</taxon>
        <taxon>Asterales</taxon>
        <taxon>Asteraceae</taxon>
        <taxon>Asteroideae</taxon>
        <taxon>Anthemideae</taxon>
        <taxon>Anthemidinae</taxon>
        <taxon>Tanacetum</taxon>
    </lineage>
</organism>
<protein>
    <submittedName>
        <fullName evidence="1">Uncharacterized protein</fullName>
    </submittedName>
</protein>
<dbReference type="EMBL" id="BKCJ011340374">
    <property type="protein sequence ID" value="GFD22848.1"/>
    <property type="molecule type" value="Genomic_DNA"/>
</dbReference>
<proteinExistence type="predicted"/>
<gene>
    <name evidence="1" type="ORF">Tci_894817</name>
</gene>
<feature type="non-terminal residue" evidence="1">
    <location>
        <position position="1"/>
    </location>
</feature>
<dbReference type="AlphaFoldDB" id="A0A699UNG6"/>
<sequence>SAAPSPSKIAASAEYQAWTTTDIRIRSSISLTLADLEMDDDMAPDEQAQSSDDEDIGITIQSDFFFNKDLEYLRYGRKGRRPTLSISKMKAAYYPDAGLEQMVPYQFWIEEE</sequence>
<evidence type="ECO:0000313" key="1">
    <source>
        <dbReference type="EMBL" id="GFD22848.1"/>
    </source>
</evidence>
<comment type="caution">
    <text evidence="1">The sequence shown here is derived from an EMBL/GenBank/DDBJ whole genome shotgun (WGS) entry which is preliminary data.</text>
</comment>
<accession>A0A699UNG6</accession>
<feature type="non-terminal residue" evidence="1">
    <location>
        <position position="112"/>
    </location>
</feature>